<dbReference type="InterPro" id="IPR027417">
    <property type="entry name" value="P-loop_NTPase"/>
</dbReference>
<reference evidence="2" key="2">
    <citation type="submission" date="2015-01" db="EMBL/GenBank/DDBJ databases">
        <title>Evolutionary Origins and Diversification of the Mycorrhizal Mutualists.</title>
        <authorList>
            <consortium name="DOE Joint Genome Institute"/>
            <consortium name="Mycorrhizal Genomics Consortium"/>
            <person name="Kohler A."/>
            <person name="Kuo A."/>
            <person name="Nagy L.G."/>
            <person name="Floudas D."/>
            <person name="Copeland A."/>
            <person name="Barry K.W."/>
            <person name="Cichocki N."/>
            <person name="Veneault-Fourrey C."/>
            <person name="LaButti K."/>
            <person name="Lindquist E.A."/>
            <person name="Lipzen A."/>
            <person name="Lundell T."/>
            <person name="Morin E."/>
            <person name="Murat C."/>
            <person name="Riley R."/>
            <person name="Ohm R."/>
            <person name="Sun H."/>
            <person name="Tunlid A."/>
            <person name="Henrissat B."/>
            <person name="Grigoriev I.V."/>
            <person name="Hibbett D.S."/>
            <person name="Martin F."/>
        </authorList>
    </citation>
    <scope>NUCLEOTIDE SEQUENCE [LARGE SCALE GENOMIC DNA]</scope>
    <source>
        <strain evidence="2">Marx 270</strain>
    </source>
</reference>
<dbReference type="CDD" id="cd00882">
    <property type="entry name" value="Ras_like_GTPase"/>
    <property type="match status" value="1"/>
</dbReference>
<gene>
    <name evidence="1" type="ORF">M404DRAFT_631803</name>
</gene>
<evidence type="ECO:0000313" key="2">
    <source>
        <dbReference type="Proteomes" id="UP000054217"/>
    </source>
</evidence>
<dbReference type="InParanoid" id="A0A0C3P6Q5"/>
<dbReference type="Gene3D" id="3.40.50.300">
    <property type="entry name" value="P-loop containing nucleotide triphosphate hydrolases"/>
    <property type="match status" value="1"/>
</dbReference>
<reference evidence="1 2" key="1">
    <citation type="submission" date="2014-04" db="EMBL/GenBank/DDBJ databases">
        <authorList>
            <consortium name="DOE Joint Genome Institute"/>
            <person name="Kuo A."/>
            <person name="Kohler A."/>
            <person name="Costa M.D."/>
            <person name="Nagy L.G."/>
            <person name="Floudas D."/>
            <person name="Copeland A."/>
            <person name="Barry K.W."/>
            <person name="Cichocki N."/>
            <person name="Veneault-Fourrey C."/>
            <person name="LaButti K."/>
            <person name="Lindquist E.A."/>
            <person name="Lipzen A."/>
            <person name="Lundell T."/>
            <person name="Morin E."/>
            <person name="Murat C."/>
            <person name="Sun H."/>
            <person name="Tunlid A."/>
            <person name="Henrissat B."/>
            <person name="Grigoriev I.V."/>
            <person name="Hibbett D.S."/>
            <person name="Martin F."/>
            <person name="Nordberg H.P."/>
            <person name="Cantor M.N."/>
            <person name="Hua S.X."/>
        </authorList>
    </citation>
    <scope>NUCLEOTIDE SEQUENCE [LARGE SCALE GENOMIC DNA]</scope>
    <source>
        <strain evidence="1 2">Marx 270</strain>
    </source>
</reference>
<dbReference type="AlphaFoldDB" id="A0A0C3P6Q5"/>
<proteinExistence type="predicted"/>
<dbReference type="OrthoDB" id="59699at2759"/>
<dbReference type="Proteomes" id="UP000054217">
    <property type="component" value="Unassembled WGS sequence"/>
</dbReference>
<dbReference type="HOGENOM" id="CLU_023805_1_1_1"/>
<keyword evidence="2" id="KW-1185">Reference proteome</keyword>
<protein>
    <submittedName>
        <fullName evidence="1">Uncharacterized protein</fullName>
    </submittedName>
</protein>
<dbReference type="EMBL" id="KN831978">
    <property type="protein sequence ID" value="KIO03059.1"/>
    <property type="molecule type" value="Genomic_DNA"/>
</dbReference>
<dbReference type="SUPFAM" id="SSF52540">
    <property type="entry name" value="P-loop containing nucleoside triphosphate hydrolases"/>
    <property type="match status" value="1"/>
</dbReference>
<evidence type="ECO:0000313" key="1">
    <source>
        <dbReference type="EMBL" id="KIO03059.1"/>
    </source>
</evidence>
<organism evidence="1 2">
    <name type="scientific">Pisolithus tinctorius Marx 270</name>
    <dbReference type="NCBI Taxonomy" id="870435"/>
    <lineage>
        <taxon>Eukaryota</taxon>
        <taxon>Fungi</taxon>
        <taxon>Dikarya</taxon>
        <taxon>Basidiomycota</taxon>
        <taxon>Agaricomycotina</taxon>
        <taxon>Agaricomycetes</taxon>
        <taxon>Agaricomycetidae</taxon>
        <taxon>Boletales</taxon>
        <taxon>Sclerodermatineae</taxon>
        <taxon>Pisolithaceae</taxon>
        <taxon>Pisolithus</taxon>
    </lineage>
</organism>
<name>A0A0C3P6Q5_PISTI</name>
<sequence length="296" mass="33158">MAPGRIKKWIRSLSGDSHHASQSNVNDLAPAATKATTAEASNLAGDVASQVPAQIEVVPQATTSSGPTYRLDSKMAQEYMKNIKRFRILVMGRANAGKTTILQRVCNSTDKPEIFDGKGNKIDGGVVQGTLTRGYHDIKHELVFRSNSGFVFHDSCGFEAGTTQQFDQMKNFVRDHAVTRSVNERIHAIWFCIPMTDYHRTVTAAEQKFFDECDTGHVPVVVLLTKVDALYLTAFRELLDQGLALAEAKERAAERQGELLEKWLDYMKQELGKCKFPPQRYVPLQSGYFFSWKQCC</sequence>
<accession>A0A0C3P6Q5</accession>